<keyword evidence="1" id="KW-0732">Signal</keyword>
<dbReference type="SUPFAM" id="SSF51735">
    <property type="entry name" value="NAD(P)-binding Rossmann-fold domains"/>
    <property type="match status" value="1"/>
</dbReference>
<dbReference type="InterPro" id="IPR022893">
    <property type="entry name" value="Shikimate_DH_fam"/>
</dbReference>
<organism evidence="2 3">
    <name type="scientific">Perkinsus olseni</name>
    <name type="common">Perkinsus atlanticus</name>
    <dbReference type="NCBI Taxonomy" id="32597"/>
    <lineage>
        <taxon>Eukaryota</taxon>
        <taxon>Sar</taxon>
        <taxon>Alveolata</taxon>
        <taxon>Perkinsozoa</taxon>
        <taxon>Perkinsea</taxon>
        <taxon>Perkinsida</taxon>
        <taxon>Perkinsidae</taxon>
        <taxon>Perkinsus</taxon>
    </lineage>
</organism>
<reference evidence="2 3" key="1">
    <citation type="submission" date="2020-04" db="EMBL/GenBank/DDBJ databases">
        <title>Perkinsus olseni comparative genomics.</title>
        <authorList>
            <person name="Bogema D.R."/>
        </authorList>
    </citation>
    <scope>NUCLEOTIDE SEQUENCE [LARGE SCALE GENOMIC DNA]</scope>
    <source>
        <strain evidence="2">00978-12</strain>
    </source>
</reference>
<evidence type="ECO:0000313" key="3">
    <source>
        <dbReference type="Proteomes" id="UP000541610"/>
    </source>
</evidence>
<dbReference type="Gene3D" id="3.40.50.10860">
    <property type="entry name" value="Leucine Dehydrogenase, chain A, domain 1"/>
    <property type="match status" value="1"/>
</dbReference>
<evidence type="ECO:0000313" key="2">
    <source>
        <dbReference type="EMBL" id="KAF4679316.1"/>
    </source>
</evidence>
<dbReference type="GO" id="GO:0004764">
    <property type="term" value="F:shikimate 3-dehydrogenase (NADP+) activity"/>
    <property type="evidence" value="ECO:0007669"/>
    <property type="project" value="InterPro"/>
</dbReference>
<gene>
    <name evidence="2" type="ORF">FOZ60_015212</name>
</gene>
<dbReference type="GO" id="GO:0009423">
    <property type="term" value="P:chorismate biosynthetic process"/>
    <property type="evidence" value="ECO:0007669"/>
    <property type="project" value="TreeGrafter"/>
</dbReference>
<feature type="chain" id="PRO_5029774925" evidence="1">
    <location>
        <begin position="20"/>
        <end position="265"/>
    </location>
</feature>
<dbReference type="EMBL" id="JABANP010000752">
    <property type="protein sequence ID" value="KAF4679316.1"/>
    <property type="molecule type" value="Genomic_DNA"/>
</dbReference>
<name>A0A7J6N6C6_PEROL</name>
<dbReference type="PANTHER" id="PTHR21089:SF1">
    <property type="entry name" value="BIFUNCTIONAL 3-DEHYDROQUINATE DEHYDRATASE_SHIKIMATE DEHYDROGENASE, CHLOROPLASTIC"/>
    <property type="match status" value="1"/>
</dbReference>
<dbReference type="PANTHER" id="PTHR21089">
    <property type="entry name" value="SHIKIMATE DEHYDROGENASE"/>
    <property type="match status" value="1"/>
</dbReference>
<sequence>MYLRLSSLYLIFAVAECDSEVFLGNKEDYSGRLGAPIDKTYALNTSSKLALSAQVVNTIVKHDDGSLSFHNTDTLALAESIRTKAALASTCLVVGTGGAARAACAAAELLGMEKIFVWGREPNKAAELAQDFVNGQVCPSDPGTGSSDVIIGCVPAGDAQGLSYHEKRRYIPQKTPLTRTAGELGCRNIVHGLEILGIEQSMLWTGMPREAFGTGTALWCNFMGRRADRVDWMITSVLRMQLFVFLPLNTTFQAALFFCSEIVNR</sequence>
<dbReference type="AlphaFoldDB" id="A0A7J6N6C6"/>
<comment type="caution">
    <text evidence="2">The sequence shown here is derived from an EMBL/GenBank/DDBJ whole genome shotgun (WGS) entry which is preliminary data.</text>
</comment>
<dbReference type="GO" id="GO:0019632">
    <property type="term" value="P:shikimate metabolic process"/>
    <property type="evidence" value="ECO:0007669"/>
    <property type="project" value="TreeGrafter"/>
</dbReference>
<dbReference type="InterPro" id="IPR036291">
    <property type="entry name" value="NAD(P)-bd_dom_sf"/>
</dbReference>
<protein>
    <submittedName>
        <fullName evidence="2">Uncharacterized protein</fullName>
    </submittedName>
</protein>
<feature type="signal peptide" evidence="1">
    <location>
        <begin position="1"/>
        <end position="19"/>
    </location>
</feature>
<accession>A0A7J6N6C6</accession>
<dbReference type="Gene3D" id="3.40.50.720">
    <property type="entry name" value="NAD(P)-binding Rossmann-like Domain"/>
    <property type="match status" value="1"/>
</dbReference>
<dbReference type="OrthoDB" id="197068at2759"/>
<dbReference type="Proteomes" id="UP000541610">
    <property type="component" value="Unassembled WGS sequence"/>
</dbReference>
<evidence type="ECO:0000256" key="1">
    <source>
        <dbReference type="SAM" id="SignalP"/>
    </source>
</evidence>
<proteinExistence type="predicted"/>